<reference evidence="2 3" key="1">
    <citation type="submission" date="2017-11" db="EMBL/GenBank/DDBJ databases">
        <title>Genomic Encyclopedia of Archaeal and Bacterial Type Strains, Phase II (KMG-II): From Individual Species to Whole Genera.</title>
        <authorList>
            <person name="Goeker M."/>
        </authorList>
    </citation>
    <scope>NUCLEOTIDE SEQUENCE [LARGE SCALE GENOMIC DNA]</scope>
    <source>
        <strain evidence="2 3">DSM 25478</strain>
    </source>
</reference>
<accession>A0A2M9CPP8</accession>
<name>A0A2M9CPP8_9CELL</name>
<keyword evidence="3" id="KW-1185">Reference proteome</keyword>
<organism evidence="2 3">
    <name type="scientific">Sediminihabitans luteus</name>
    <dbReference type="NCBI Taxonomy" id="1138585"/>
    <lineage>
        <taxon>Bacteria</taxon>
        <taxon>Bacillati</taxon>
        <taxon>Actinomycetota</taxon>
        <taxon>Actinomycetes</taxon>
        <taxon>Micrococcales</taxon>
        <taxon>Cellulomonadaceae</taxon>
        <taxon>Sediminihabitans</taxon>
    </lineage>
</organism>
<proteinExistence type="predicted"/>
<feature type="region of interest" description="Disordered" evidence="1">
    <location>
        <begin position="61"/>
        <end position="90"/>
    </location>
</feature>
<evidence type="ECO:0000256" key="1">
    <source>
        <dbReference type="SAM" id="MobiDB-lite"/>
    </source>
</evidence>
<dbReference type="EMBL" id="PGFE01000002">
    <property type="protein sequence ID" value="PJJ73875.1"/>
    <property type="molecule type" value="Genomic_DNA"/>
</dbReference>
<evidence type="ECO:0000313" key="2">
    <source>
        <dbReference type="EMBL" id="PJJ73875.1"/>
    </source>
</evidence>
<dbReference type="Proteomes" id="UP000231693">
    <property type="component" value="Unassembled WGS sequence"/>
</dbReference>
<dbReference type="RefSeq" id="WP_100422569.1">
    <property type="nucleotide sequence ID" value="NZ_BOOX01000002.1"/>
</dbReference>
<dbReference type="AlphaFoldDB" id="A0A2M9CPP8"/>
<comment type="caution">
    <text evidence="2">The sequence shown here is derived from an EMBL/GenBank/DDBJ whole genome shotgun (WGS) entry which is preliminary data.</text>
</comment>
<gene>
    <name evidence="2" type="ORF">CLV28_1359</name>
</gene>
<protein>
    <submittedName>
        <fullName evidence="2">Uncharacterized protein</fullName>
    </submittedName>
</protein>
<sequence>MLPIFAAPHQIDVMALWVGGPVADGGRPVYWFAHEIVQEWPNCYEWFLLCVTYARRSLERTRTTSAHTQSDHAHDEPVGGDELSRAGPPG</sequence>
<evidence type="ECO:0000313" key="3">
    <source>
        <dbReference type="Proteomes" id="UP000231693"/>
    </source>
</evidence>